<evidence type="ECO:0000256" key="1">
    <source>
        <dbReference type="SAM" id="Phobius"/>
    </source>
</evidence>
<dbReference type="RefSeq" id="WP_011188739.1">
    <property type="nucleotide sequence ID" value="NC_006138.1"/>
</dbReference>
<dbReference type="PANTHER" id="PTHR40659:SF1">
    <property type="entry name" value="NICKEL_COBALT EFFLUX SYSTEM RCNA"/>
    <property type="match status" value="1"/>
</dbReference>
<organism evidence="3 4">
    <name type="scientific">Desulfotalea psychrophila (strain LSv54 / DSM 12343)</name>
    <dbReference type="NCBI Taxonomy" id="177439"/>
    <lineage>
        <taxon>Bacteria</taxon>
        <taxon>Pseudomonadati</taxon>
        <taxon>Thermodesulfobacteriota</taxon>
        <taxon>Desulfobulbia</taxon>
        <taxon>Desulfobulbales</taxon>
        <taxon>Desulfocapsaceae</taxon>
        <taxon>Desulfotalea</taxon>
    </lineage>
</organism>
<feature type="domain" description="Urease accessory protein UreH-like transmembrane" evidence="2">
    <location>
        <begin position="44"/>
        <end position="234"/>
    </location>
</feature>
<feature type="transmembrane region" description="Helical" evidence="1">
    <location>
        <begin position="6"/>
        <end position="34"/>
    </location>
</feature>
<dbReference type="KEGG" id="dps:DP1498"/>
<feature type="transmembrane region" description="Helical" evidence="1">
    <location>
        <begin position="177"/>
        <end position="203"/>
    </location>
</feature>
<dbReference type="GO" id="GO:0010045">
    <property type="term" value="P:response to nickel cation"/>
    <property type="evidence" value="ECO:0007669"/>
    <property type="project" value="TreeGrafter"/>
</dbReference>
<name>Q6AN47_DESPS</name>
<dbReference type="InterPro" id="IPR051224">
    <property type="entry name" value="NiCoT_RcnA"/>
</dbReference>
<dbReference type="GO" id="GO:0032025">
    <property type="term" value="P:response to cobalt ion"/>
    <property type="evidence" value="ECO:0007669"/>
    <property type="project" value="TreeGrafter"/>
</dbReference>
<dbReference type="PANTHER" id="PTHR40659">
    <property type="entry name" value="NICKEL/COBALT EFFLUX SYSTEM RCNA"/>
    <property type="match status" value="1"/>
</dbReference>
<keyword evidence="1" id="KW-0472">Membrane</keyword>
<keyword evidence="1" id="KW-1133">Transmembrane helix</keyword>
<evidence type="ECO:0000259" key="2">
    <source>
        <dbReference type="Pfam" id="PF13386"/>
    </source>
</evidence>
<dbReference type="AlphaFoldDB" id="Q6AN47"/>
<dbReference type="GO" id="GO:0006824">
    <property type="term" value="P:cobalt ion transport"/>
    <property type="evidence" value="ECO:0007669"/>
    <property type="project" value="UniProtKB-KW"/>
</dbReference>
<feature type="transmembrane region" description="Helical" evidence="1">
    <location>
        <begin position="144"/>
        <end position="171"/>
    </location>
</feature>
<dbReference type="OrthoDB" id="5455216at2"/>
<sequence>MELNTLLLAALQSSFILGLLHGINPCGHSWLVLAPFTTGEKNGKRVALLSFAFLFGTALACIALGASLGAVSQSLPASVGIWVEVITSLALLLIGALLLYKPHILHNHDHEHDHNHDCHHDHDCHDHRPGIMARLKKFTKNKKILPYALFSIGFINMIIPCPTVAVMYGYALNSGSLLSATLVFATYAVSTAVAVGLVIFLIFKATHMAHSLQKEWIEPFIMKLSGLVIIVFAGYGLYGAIISSTYRGAV</sequence>
<accession>Q6AN47</accession>
<evidence type="ECO:0000313" key="4">
    <source>
        <dbReference type="Proteomes" id="UP000000602"/>
    </source>
</evidence>
<keyword evidence="4" id="KW-1185">Reference proteome</keyword>
<dbReference type="GO" id="GO:0015099">
    <property type="term" value="F:nickel cation transmembrane transporter activity"/>
    <property type="evidence" value="ECO:0007669"/>
    <property type="project" value="TreeGrafter"/>
</dbReference>
<feature type="transmembrane region" description="Helical" evidence="1">
    <location>
        <begin position="46"/>
        <end position="67"/>
    </location>
</feature>
<dbReference type="SUPFAM" id="SSF103473">
    <property type="entry name" value="MFS general substrate transporter"/>
    <property type="match status" value="1"/>
</dbReference>
<feature type="transmembrane region" description="Helical" evidence="1">
    <location>
        <begin position="79"/>
        <end position="100"/>
    </location>
</feature>
<feature type="transmembrane region" description="Helical" evidence="1">
    <location>
        <begin position="224"/>
        <end position="246"/>
    </location>
</feature>
<dbReference type="InterPro" id="IPR039447">
    <property type="entry name" value="UreH-like_TM_dom"/>
</dbReference>
<dbReference type="HOGENOM" id="CLU_1114398_0_0_7"/>
<dbReference type="InterPro" id="IPR036259">
    <property type="entry name" value="MFS_trans_sf"/>
</dbReference>
<proteinExistence type="predicted"/>
<dbReference type="Proteomes" id="UP000000602">
    <property type="component" value="Chromosome"/>
</dbReference>
<dbReference type="eggNOG" id="ENOG5033NIF">
    <property type="taxonomic scope" value="Bacteria"/>
</dbReference>
<dbReference type="GO" id="GO:0046583">
    <property type="term" value="F:monoatomic cation efflux transmembrane transporter activity"/>
    <property type="evidence" value="ECO:0007669"/>
    <property type="project" value="TreeGrafter"/>
</dbReference>
<gene>
    <name evidence="3" type="ordered locus">DP1498</name>
</gene>
<dbReference type="GO" id="GO:0005886">
    <property type="term" value="C:plasma membrane"/>
    <property type="evidence" value="ECO:0007669"/>
    <property type="project" value="UniProtKB-SubCell"/>
</dbReference>
<protein>
    <recommendedName>
        <fullName evidence="2">Urease accessory protein UreH-like transmembrane domain-containing protein</fullName>
    </recommendedName>
</protein>
<keyword evidence="1" id="KW-0812">Transmembrane</keyword>
<dbReference type="EMBL" id="CR522870">
    <property type="protein sequence ID" value="CAG36227.1"/>
    <property type="molecule type" value="Genomic_DNA"/>
</dbReference>
<dbReference type="STRING" id="177439.DP1498"/>
<evidence type="ECO:0000313" key="3">
    <source>
        <dbReference type="EMBL" id="CAG36227.1"/>
    </source>
</evidence>
<reference evidence="4" key="1">
    <citation type="journal article" date="2004" name="Environ. Microbiol.">
        <title>The genome of Desulfotalea psychrophila, a sulfate-reducing bacterium from permanently cold Arctic sediments.</title>
        <authorList>
            <person name="Rabus R."/>
            <person name="Ruepp A."/>
            <person name="Frickey T."/>
            <person name="Rattei T."/>
            <person name="Fartmann B."/>
            <person name="Stark M."/>
            <person name="Bauer M."/>
            <person name="Zibat A."/>
            <person name="Lombardot T."/>
            <person name="Becker I."/>
            <person name="Amann J."/>
            <person name="Gellner K."/>
            <person name="Teeling H."/>
            <person name="Leuschner W.D."/>
            <person name="Gloeckner F.-O."/>
            <person name="Lupas A.N."/>
            <person name="Amann R."/>
            <person name="Klenk H.-P."/>
        </authorList>
    </citation>
    <scope>NUCLEOTIDE SEQUENCE [LARGE SCALE GENOMIC DNA]</scope>
    <source>
        <strain evidence="4">DSM 12343 / LSv54</strain>
    </source>
</reference>
<dbReference type="Pfam" id="PF13386">
    <property type="entry name" value="DsbD_2"/>
    <property type="match status" value="1"/>
</dbReference>